<gene>
    <name evidence="1" type="ORF">H8B06_10110</name>
</gene>
<dbReference type="RefSeq" id="WP_190994155.1">
    <property type="nucleotide sequence ID" value="NZ_JACOIK010000006.1"/>
</dbReference>
<name>A0ABR7YPE7_9SPHI</name>
<sequence>MNKQRQIIFHEHYFVEFYIEQSEKVQEKIEYVFKVIRTVQNVPKKFLDHLTGTDGLYEIRIEFESNIYRIFCCFDKGNLVVLFNAFQKKTQKTPKKEIQLALRLKNEYFNSKEESNEQGNNQKR</sequence>
<evidence type="ECO:0000313" key="2">
    <source>
        <dbReference type="Proteomes" id="UP000602759"/>
    </source>
</evidence>
<organism evidence="1 2">
    <name type="scientific">Sphingobacterium micropteri</name>
    <dbReference type="NCBI Taxonomy" id="2763501"/>
    <lineage>
        <taxon>Bacteria</taxon>
        <taxon>Pseudomonadati</taxon>
        <taxon>Bacteroidota</taxon>
        <taxon>Sphingobacteriia</taxon>
        <taxon>Sphingobacteriales</taxon>
        <taxon>Sphingobacteriaceae</taxon>
        <taxon>Sphingobacterium</taxon>
    </lineage>
</organism>
<evidence type="ECO:0000313" key="1">
    <source>
        <dbReference type="EMBL" id="MBD1433180.1"/>
    </source>
</evidence>
<keyword evidence="2" id="KW-1185">Reference proteome</keyword>
<dbReference type="InterPro" id="IPR009241">
    <property type="entry name" value="HigB-like"/>
</dbReference>
<comment type="caution">
    <text evidence="1">The sequence shown here is derived from an EMBL/GenBank/DDBJ whole genome shotgun (WGS) entry which is preliminary data.</text>
</comment>
<protein>
    <submittedName>
        <fullName evidence="1">Type II toxin-antitoxin system RelE/ParE family toxin</fullName>
    </submittedName>
</protein>
<proteinExistence type="predicted"/>
<accession>A0ABR7YPE7</accession>
<dbReference type="Proteomes" id="UP000602759">
    <property type="component" value="Unassembled WGS sequence"/>
</dbReference>
<dbReference type="EMBL" id="JACOIK010000006">
    <property type="protein sequence ID" value="MBD1433180.1"/>
    <property type="molecule type" value="Genomic_DNA"/>
</dbReference>
<reference evidence="1 2" key="1">
    <citation type="submission" date="2020-08" db="EMBL/GenBank/DDBJ databases">
        <title>Sphingobacterium sp. DN00404 isolated from aquaculture water.</title>
        <authorList>
            <person name="Zhang M."/>
        </authorList>
    </citation>
    <scope>NUCLEOTIDE SEQUENCE [LARGE SCALE GENOMIC DNA]</scope>
    <source>
        <strain evidence="1 2">DN00404</strain>
    </source>
</reference>
<dbReference type="Pfam" id="PF05973">
    <property type="entry name" value="Gp49"/>
    <property type="match status" value="1"/>
</dbReference>